<comment type="caution">
    <text evidence="4">The sequence shown here is derived from an EMBL/GenBank/DDBJ whole genome shotgun (WGS) entry which is preliminary data.</text>
</comment>
<evidence type="ECO:0000313" key="1">
    <source>
        <dbReference type="EMBL" id="KAA3931182.1"/>
    </source>
</evidence>
<dbReference type="EMBL" id="VWKB01000026">
    <property type="protein sequence ID" value="KAA4094163.1"/>
    <property type="molecule type" value="Genomic_DNA"/>
</dbReference>
<sequence>MKNLVYVILFILLGGCVSPSFSPVEIHQRVAEQVKVLIDSGYLQTPYIEINEVLSNNSSIIYSIKGADSPGSDGAELPSKVMTYKGKYLCFIELDEQEMSRTELFEKGIVADSNFHENLHLDDGWVLALRKYENGSTLVKKVLSSAFLFEYPQLW</sequence>
<evidence type="ECO:0000313" key="6">
    <source>
        <dbReference type="Proteomes" id="UP000365824"/>
    </source>
</evidence>
<dbReference type="AlphaFoldDB" id="A0A413ESL2"/>
<dbReference type="EMBL" id="VWLB01000002">
    <property type="protein sequence ID" value="KAA3931182.1"/>
    <property type="molecule type" value="Genomic_DNA"/>
</dbReference>
<evidence type="ECO:0000313" key="8">
    <source>
        <dbReference type="Proteomes" id="UP000473905"/>
    </source>
</evidence>
<dbReference type="Proteomes" id="UP000435985">
    <property type="component" value="Unassembled WGS sequence"/>
</dbReference>
<dbReference type="InterPro" id="IPR028967">
    <property type="entry name" value="Imm65"/>
</dbReference>
<evidence type="ECO:0000313" key="3">
    <source>
        <dbReference type="EMBL" id="KAA4662841.1"/>
    </source>
</evidence>
<dbReference type="Proteomes" id="UP000473905">
    <property type="component" value="Unassembled WGS sequence"/>
</dbReference>
<dbReference type="EMBL" id="VWFO01000024">
    <property type="protein sequence ID" value="KAA4662841.1"/>
    <property type="molecule type" value="Genomic_DNA"/>
</dbReference>
<dbReference type="Proteomes" id="UP000286031">
    <property type="component" value="Unassembled WGS sequence"/>
</dbReference>
<dbReference type="Proteomes" id="UP000365824">
    <property type="component" value="Unassembled WGS sequence"/>
</dbReference>
<proteinExistence type="predicted"/>
<evidence type="ECO:0000313" key="4">
    <source>
        <dbReference type="EMBL" id="RGX10586.1"/>
    </source>
</evidence>
<dbReference type="EMBL" id="QSBI01000009">
    <property type="protein sequence ID" value="RGX10586.1"/>
    <property type="molecule type" value="Genomic_DNA"/>
</dbReference>
<accession>A0A413ESL2</accession>
<evidence type="ECO:0000313" key="5">
    <source>
        <dbReference type="Proteomes" id="UP000286031"/>
    </source>
</evidence>
<protein>
    <submittedName>
        <fullName evidence="4">Uncharacterized protein</fullName>
    </submittedName>
</protein>
<gene>
    <name evidence="4" type="ORF">DWV35_09035</name>
    <name evidence="3" type="ORF">F3B98_17650</name>
    <name evidence="2" type="ORF">F3D66_18400</name>
    <name evidence="1" type="ORF">F3F25_01600</name>
</gene>
<evidence type="ECO:0000313" key="7">
    <source>
        <dbReference type="Proteomes" id="UP000435985"/>
    </source>
</evidence>
<dbReference type="PROSITE" id="PS51257">
    <property type="entry name" value="PROKAR_LIPOPROTEIN"/>
    <property type="match status" value="1"/>
</dbReference>
<reference evidence="6 7" key="2">
    <citation type="journal article" date="2019" name="Nat. Med.">
        <title>A library of human gut bacterial isolates paired with longitudinal multiomics data enables mechanistic microbiome research.</title>
        <authorList>
            <person name="Poyet M."/>
            <person name="Groussin M."/>
            <person name="Gibbons S.M."/>
            <person name="Avila-Pacheco J."/>
            <person name="Jiang X."/>
            <person name="Kearney S.M."/>
            <person name="Perrotta A.R."/>
            <person name="Berdy B."/>
            <person name="Zhao S."/>
            <person name="Lieberman T.D."/>
            <person name="Swanson P.K."/>
            <person name="Smith M."/>
            <person name="Roesemann S."/>
            <person name="Alexander J.E."/>
            <person name="Rich S.A."/>
            <person name="Livny J."/>
            <person name="Vlamakis H."/>
            <person name="Clish C."/>
            <person name="Bullock K."/>
            <person name="Deik A."/>
            <person name="Scott J."/>
            <person name="Pierce K.A."/>
            <person name="Xavier R.J."/>
            <person name="Alm E.J."/>
        </authorList>
    </citation>
    <scope>NUCLEOTIDE SEQUENCE [LARGE SCALE GENOMIC DNA]</scope>
    <source>
        <strain evidence="2 8">BIOML-A134</strain>
        <strain evidence="3 7">BIOML-A14</strain>
        <strain evidence="1 6">BIOML-A160</strain>
    </source>
</reference>
<dbReference type="Pfam" id="PF15582">
    <property type="entry name" value="Imm65"/>
    <property type="match status" value="1"/>
</dbReference>
<organism evidence="4 5">
    <name type="scientific">Bacteroides ovatus</name>
    <dbReference type="NCBI Taxonomy" id="28116"/>
    <lineage>
        <taxon>Bacteria</taxon>
        <taxon>Pseudomonadati</taxon>
        <taxon>Bacteroidota</taxon>
        <taxon>Bacteroidia</taxon>
        <taxon>Bacteroidales</taxon>
        <taxon>Bacteroidaceae</taxon>
        <taxon>Bacteroides</taxon>
    </lineage>
</organism>
<dbReference type="RefSeq" id="WP_004307789.1">
    <property type="nucleotide sequence ID" value="NZ_CAAKNR010000218.1"/>
</dbReference>
<name>A0A413ESL2_BACOV</name>
<evidence type="ECO:0000313" key="2">
    <source>
        <dbReference type="EMBL" id="KAA4094163.1"/>
    </source>
</evidence>
<reference evidence="4 5" key="1">
    <citation type="submission" date="2018-08" db="EMBL/GenBank/DDBJ databases">
        <title>A genome reference for cultivated species of the human gut microbiota.</title>
        <authorList>
            <person name="Zou Y."/>
            <person name="Xue W."/>
            <person name="Luo G."/>
        </authorList>
    </citation>
    <scope>NUCLEOTIDE SEQUENCE [LARGE SCALE GENOMIC DNA]</scope>
    <source>
        <strain evidence="4 5">AF04-46</strain>
    </source>
</reference>
<keyword evidence="8" id="KW-1185">Reference proteome</keyword>